<evidence type="ECO:0000313" key="10">
    <source>
        <dbReference type="EMBL" id="AQZ50368.1"/>
    </source>
</evidence>
<dbReference type="GO" id="GO:0000287">
    <property type="term" value="F:magnesium ion binding"/>
    <property type="evidence" value="ECO:0007669"/>
    <property type="project" value="UniProtKB-UniRule"/>
</dbReference>
<dbReference type="STRING" id="1122214.Mame_00996"/>
<dbReference type="Proteomes" id="UP000191135">
    <property type="component" value="Chromosome"/>
</dbReference>
<gene>
    <name evidence="10" type="primary">vapC_1</name>
    <name evidence="8" type="synonym">vapC</name>
    <name evidence="10" type="ORF">Mame_00996</name>
</gene>
<dbReference type="Pfam" id="PF01850">
    <property type="entry name" value="PIN"/>
    <property type="match status" value="1"/>
</dbReference>
<evidence type="ECO:0000256" key="1">
    <source>
        <dbReference type="ARBA" id="ARBA00001946"/>
    </source>
</evidence>
<evidence type="ECO:0000256" key="8">
    <source>
        <dbReference type="HAMAP-Rule" id="MF_00265"/>
    </source>
</evidence>
<dbReference type="AlphaFoldDB" id="A0A1U9YY56"/>
<dbReference type="EC" id="3.1.-.-" evidence="8"/>
<keyword evidence="8" id="KW-0800">Toxin</keyword>
<comment type="similarity">
    <text evidence="7 8">Belongs to the PINc/VapC protein family.</text>
</comment>
<keyword evidence="11" id="KW-1185">Reference proteome</keyword>
<keyword evidence="6 8" id="KW-0460">Magnesium</keyword>
<dbReference type="PANTHER" id="PTHR33653:SF1">
    <property type="entry name" value="RIBONUCLEASE VAPC2"/>
    <property type="match status" value="1"/>
</dbReference>
<dbReference type="GO" id="GO:0090729">
    <property type="term" value="F:toxin activity"/>
    <property type="evidence" value="ECO:0007669"/>
    <property type="project" value="UniProtKB-KW"/>
</dbReference>
<evidence type="ECO:0000256" key="3">
    <source>
        <dbReference type="ARBA" id="ARBA00022722"/>
    </source>
</evidence>
<keyword evidence="2 8" id="KW-1277">Toxin-antitoxin system</keyword>
<dbReference type="InterPro" id="IPR022907">
    <property type="entry name" value="VapC_family"/>
</dbReference>
<feature type="binding site" evidence="8">
    <location>
        <position position="97"/>
    </location>
    <ligand>
        <name>Mg(2+)</name>
        <dbReference type="ChEBI" id="CHEBI:18420"/>
    </ligand>
</feature>
<comment type="function">
    <text evidence="8">Toxic component of a toxin-antitoxin (TA) system. An RNase.</text>
</comment>
<organism evidence="10 11">
    <name type="scientific">Martelella mediterranea DSM 17316</name>
    <dbReference type="NCBI Taxonomy" id="1122214"/>
    <lineage>
        <taxon>Bacteria</taxon>
        <taxon>Pseudomonadati</taxon>
        <taxon>Pseudomonadota</taxon>
        <taxon>Alphaproteobacteria</taxon>
        <taxon>Hyphomicrobiales</taxon>
        <taxon>Aurantimonadaceae</taxon>
        <taxon>Martelella</taxon>
    </lineage>
</organism>
<dbReference type="GO" id="GO:0004540">
    <property type="term" value="F:RNA nuclease activity"/>
    <property type="evidence" value="ECO:0007669"/>
    <property type="project" value="InterPro"/>
</dbReference>
<dbReference type="PANTHER" id="PTHR33653">
    <property type="entry name" value="RIBONUCLEASE VAPC2"/>
    <property type="match status" value="1"/>
</dbReference>
<dbReference type="OrthoDB" id="9796690at2"/>
<accession>A0A1U9YY56</accession>
<dbReference type="RefSeq" id="WP_018064850.1">
    <property type="nucleotide sequence ID" value="NZ_AQWH01000009.1"/>
</dbReference>
<evidence type="ECO:0000256" key="5">
    <source>
        <dbReference type="ARBA" id="ARBA00022801"/>
    </source>
</evidence>
<keyword evidence="3 8" id="KW-0540">Nuclease</keyword>
<feature type="binding site" evidence="8">
    <location>
        <position position="6"/>
    </location>
    <ligand>
        <name>Mg(2+)</name>
        <dbReference type="ChEBI" id="CHEBI:18420"/>
    </ligand>
</feature>
<dbReference type="SUPFAM" id="SSF88723">
    <property type="entry name" value="PIN domain-like"/>
    <property type="match status" value="1"/>
</dbReference>
<dbReference type="eggNOG" id="COG1487">
    <property type="taxonomic scope" value="Bacteria"/>
</dbReference>
<feature type="domain" description="PIN" evidence="9">
    <location>
        <begin position="1"/>
        <end position="120"/>
    </location>
</feature>
<dbReference type="GO" id="GO:0004519">
    <property type="term" value="F:endonuclease activity"/>
    <property type="evidence" value="ECO:0007669"/>
    <property type="project" value="UniProtKB-KW"/>
</dbReference>
<keyword evidence="5 8" id="KW-0378">Hydrolase</keyword>
<dbReference type="KEGG" id="mmed:Mame_00996"/>
<sequence length="133" mass="14882">MKYLLDTNAISHALKFPAGPVGRRLFEEDADALCTSIVVVAELRFGYMRRGSERLKRDVETLVGSLDILPWESPAEWKYAELRLALERAGTPIGQMDMLIAAHALALDAVVVTANEREFAQVPGLKVENWERD</sequence>
<dbReference type="InterPro" id="IPR002716">
    <property type="entry name" value="PIN_dom"/>
</dbReference>
<evidence type="ECO:0000313" key="11">
    <source>
        <dbReference type="Proteomes" id="UP000191135"/>
    </source>
</evidence>
<evidence type="ECO:0000259" key="9">
    <source>
        <dbReference type="SMART" id="SM00670"/>
    </source>
</evidence>
<protein>
    <recommendedName>
        <fullName evidence="8">Ribonuclease VapC</fullName>
        <shortName evidence="8">RNase VapC</shortName>
        <ecNumber evidence="8">3.1.-.-</ecNumber>
    </recommendedName>
    <alternativeName>
        <fullName evidence="8">Toxin VapC</fullName>
    </alternativeName>
</protein>
<keyword evidence="10" id="KW-0255">Endonuclease</keyword>
<dbReference type="EMBL" id="CP020330">
    <property type="protein sequence ID" value="AQZ50368.1"/>
    <property type="molecule type" value="Genomic_DNA"/>
</dbReference>
<comment type="cofactor">
    <cofactor evidence="1 8">
        <name>Mg(2+)</name>
        <dbReference type="ChEBI" id="CHEBI:18420"/>
    </cofactor>
</comment>
<dbReference type="Gene3D" id="3.40.50.1010">
    <property type="entry name" value="5'-nuclease"/>
    <property type="match status" value="1"/>
</dbReference>
<evidence type="ECO:0000256" key="7">
    <source>
        <dbReference type="ARBA" id="ARBA00038093"/>
    </source>
</evidence>
<dbReference type="CDD" id="cd18748">
    <property type="entry name" value="PIN_VapC4-5_FitB-like"/>
    <property type="match status" value="1"/>
</dbReference>
<evidence type="ECO:0000256" key="6">
    <source>
        <dbReference type="ARBA" id="ARBA00022842"/>
    </source>
</evidence>
<evidence type="ECO:0000256" key="2">
    <source>
        <dbReference type="ARBA" id="ARBA00022649"/>
    </source>
</evidence>
<dbReference type="SMART" id="SM00670">
    <property type="entry name" value="PINc"/>
    <property type="match status" value="1"/>
</dbReference>
<dbReference type="GO" id="GO:0016787">
    <property type="term" value="F:hydrolase activity"/>
    <property type="evidence" value="ECO:0007669"/>
    <property type="project" value="UniProtKB-KW"/>
</dbReference>
<dbReference type="InterPro" id="IPR050556">
    <property type="entry name" value="Type_II_TA_system_RNase"/>
</dbReference>
<dbReference type="InterPro" id="IPR029060">
    <property type="entry name" value="PIN-like_dom_sf"/>
</dbReference>
<name>A0A1U9YY56_9HYPH</name>
<proteinExistence type="inferred from homology"/>
<keyword evidence="4 8" id="KW-0479">Metal-binding</keyword>
<reference evidence="10 11" key="1">
    <citation type="submission" date="2017-03" db="EMBL/GenBank/DDBJ databases">
        <title>Foreign affairs: Plasmid Transfer between Roseobacters and Rhizobia.</title>
        <authorList>
            <person name="Bartling P."/>
            <person name="Bunk B."/>
            <person name="Overmann J."/>
            <person name="Brinkmann H."/>
            <person name="Petersen J."/>
        </authorList>
    </citation>
    <scope>NUCLEOTIDE SEQUENCE [LARGE SCALE GENOMIC DNA]</scope>
    <source>
        <strain evidence="10 11">MACL11</strain>
    </source>
</reference>
<evidence type="ECO:0000256" key="4">
    <source>
        <dbReference type="ARBA" id="ARBA00022723"/>
    </source>
</evidence>
<dbReference type="HAMAP" id="MF_00265">
    <property type="entry name" value="VapC_Nob1"/>
    <property type="match status" value="1"/>
</dbReference>